<sequence length="157" mass="15435">MHRSALTFTSLTFTSLAVLGATAAATPAVAVPAAAVPDAAAAASAATTTCGAPVQMINRRNTVCVTVDGDSVRVFGTSAQLFAGSRGRSFIYDVSASVVGGASLGRETGSVYLGTGTGYVNGPSAVAPCGSTVRASFSLSDFGTPPPASVVEVPVTC</sequence>
<proteinExistence type="predicted"/>
<evidence type="ECO:0008006" key="4">
    <source>
        <dbReference type="Google" id="ProtNLM"/>
    </source>
</evidence>
<keyword evidence="3" id="KW-1185">Reference proteome</keyword>
<feature type="signal peptide" evidence="1">
    <location>
        <begin position="1"/>
        <end position="30"/>
    </location>
</feature>
<accession>A0ABW1FCR2</accession>
<keyword evidence="1" id="KW-0732">Signal</keyword>
<evidence type="ECO:0000313" key="2">
    <source>
        <dbReference type="EMBL" id="MFC5890959.1"/>
    </source>
</evidence>
<dbReference type="EMBL" id="JBHSOD010000106">
    <property type="protein sequence ID" value="MFC5890959.1"/>
    <property type="molecule type" value="Genomic_DNA"/>
</dbReference>
<dbReference type="RefSeq" id="WP_313761341.1">
    <property type="nucleotide sequence ID" value="NZ_BAAAVH010000040.1"/>
</dbReference>
<evidence type="ECO:0000256" key="1">
    <source>
        <dbReference type="SAM" id="SignalP"/>
    </source>
</evidence>
<evidence type="ECO:0000313" key="3">
    <source>
        <dbReference type="Proteomes" id="UP001596067"/>
    </source>
</evidence>
<dbReference type="Proteomes" id="UP001596067">
    <property type="component" value="Unassembled WGS sequence"/>
</dbReference>
<protein>
    <recommendedName>
        <fullName evidence="4">Secreted protein</fullName>
    </recommendedName>
</protein>
<reference evidence="3" key="1">
    <citation type="journal article" date="2019" name="Int. J. Syst. Evol. Microbiol.">
        <title>The Global Catalogue of Microorganisms (GCM) 10K type strain sequencing project: providing services to taxonomists for standard genome sequencing and annotation.</title>
        <authorList>
            <consortium name="The Broad Institute Genomics Platform"/>
            <consortium name="The Broad Institute Genome Sequencing Center for Infectious Disease"/>
            <person name="Wu L."/>
            <person name="Ma J."/>
        </authorList>
    </citation>
    <scope>NUCLEOTIDE SEQUENCE [LARGE SCALE GENOMIC DNA]</scope>
    <source>
        <strain evidence="3">CGMCC 4.1469</strain>
    </source>
</reference>
<feature type="chain" id="PRO_5046674939" description="Secreted protein" evidence="1">
    <location>
        <begin position="31"/>
        <end position="157"/>
    </location>
</feature>
<gene>
    <name evidence="2" type="ORF">ACFP0N_39010</name>
</gene>
<comment type="caution">
    <text evidence="2">The sequence shown here is derived from an EMBL/GenBank/DDBJ whole genome shotgun (WGS) entry which is preliminary data.</text>
</comment>
<organism evidence="2 3">
    <name type="scientific">Kitasatospora aburaviensis</name>
    <dbReference type="NCBI Taxonomy" id="67265"/>
    <lineage>
        <taxon>Bacteria</taxon>
        <taxon>Bacillati</taxon>
        <taxon>Actinomycetota</taxon>
        <taxon>Actinomycetes</taxon>
        <taxon>Kitasatosporales</taxon>
        <taxon>Streptomycetaceae</taxon>
        <taxon>Kitasatospora</taxon>
    </lineage>
</organism>
<name>A0ABW1FCR2_9ACTN</name>